<dbReference type="PROSITE" id="PS00139">
    <property type="entry name" value="THIOL_PROTEASE_CYS"/>
    <property type="match status" value="1"/>
</dbReference>
<dbReference type="InterPro" id="IPR000668">
    <property type="entry name" value="Peptidase_C1A_C"/>
</dbReference>
<comment type="similarity">
    <text evidence="1">Belongs to the peptidase C1 family.</text>
</comment>
<gene>
    <name evidence="5" type="primary">OJ1280_A04.4</name>
</gene>
<accession>Q60EQ9</accession>
<evidence type="ECO:0000256" key="2">
    <source>
        <dbReference type="ARBA" id="ARBA00022729"/>
    </source>
</evidence>
<reference evidence="6" key="2">
    <citation type="journal article" date="2008" name="Nucleic Acids Res.">
        <title>The rice annotation project database (RAP-DB): 2008 update.</title>
        <authorList>
            <consortium name="The rice annotation project (RAP)"/>
        </authorList>
    </citation>
    <scope>GENOME REANNOTATION</scope>
    <source>
        <strain evidence="6">cv. Nipponbare</strain>
    </source>
</reference>
<reference evidence="6" key="1">
    <citation type="journal article" date="2005" name="Nature">
        <title>The map-based sequence of the rice genome.</title>
        <authorList>
            <consortium name="International rice genome sequencing project (IRGSP)"/>
            <person name="Matsumoto T."/>
            <person name="Wu J."/>
            <person name="Kanamori H."/>
            <person name="Katayose Y."/>
            <person name="Fujisawa M."/>
            <person name="Namiki N."/>
            <person name="Mizuno H."/>
            <person name="Yamamoto K."/>
            <person name="Antonio B.A."/>
            <person name="Baba T."/>
            <person name="Sakata K."/>
            <person name="Nagamura Y."/>
            <person name="Aoki H."/>
            <person name="Arikawa K."/>
            <person name="Arita K."/>
            <person name="Bito T."/>
            <person name="Chiden Y."/>
            <person name="Fujitsuka N."/>
            <person name="Fukunaka R."/>
            <person name="Hamada M."/>
            <person name="Harada C."/>
            <person name="Hayashi A."/>
            <person name="Hijishita S."/>
            <person name="Honda M."/>
            <person name="Hosokawa S."/>
            <person name="Ichikawa Y."/>
            <person name="Idonuma A."/>
            <person name="Iijima M."/>
            <person name="Ikeda M."/>
            <person name="Ikeno M."/>
            <person name="Ito K."/>
            <person name="Ito S."/>
            <person name="Ito T."/>
            <person name="Ito Y."/>
            <person name="Ito Y."/>
            <person name="Iwabuchi A."/>
            <person name="Kamiya K."/>
            <person name="Karasawa W."/>
            <person name="Kurita K."/>
            <person name="Katagiri S."/>
            <person name="Kikuta A."/>
            <person name="Kobayashi H."/>
            <person name="Kobayashi N."/>
            <person name="Machita K."/>
            <person name="Maehara T."/>
            <person name="Masukawa M."/>
            <person name="Mizubayashi T."/>
            <person name="Mukai Y."/>
            <person name="Nagasaki H."/>
            <person name="Nagata Y."/>
            <person name="Naito S."/>
            <person name="Nakashima M."/>
            <person name="Nakama Y."/>
            <person name="Nakamichi Y."/>
            <person name="Nakamura M."/>
            <person name="Meguro A."/>
            <person name="Negishi M."/>
            <person name="Ohta I."/>
            <person name="Ohta T."/>
            <person name="Okamoto M."/>
            <person name="Ono N."/>
            <person name="Saji S."/>
            <person name="Sakaguchi M."/>
            <person name="Sakai K."/>
            <person name="Shibata M."/>
            <person name="Shimokawa T."/>
            <person name="Song J."/>
            <person name="Takazaki Y."/>
            <person name="Terasawa K."/>
            <person name="Tsugane M."/>
            <person name="Tsuji K."/>
            <person name="Ueda S."/>
            <person name="Waki K."/>
            <person name="Yamagata H."/>
            <person name="Yamamoto M."/>
            <person name="Yamamoto S."/>
            <person name="Yamane H."/>
            <person name="Yoshiki S."/>
            <person name="Yoshihara R."/>
            <person name="Yukawa K."/>
            <person name="Zhong H."/>
            <person name="Yano M."/>
            <person name="Yuan Q."/>
            <person name="Ouyang S."/>
            <person name="Liu J."/>
            <person name="Jones K.M."/>
            <person name="Gansberger K."/>
            <person name="Moffat K."/>
            <person name="Hill J."/>
            <person name="Bera J."/>
            <person name="Fadrosh D."/>
            <person name="Jin S."/>
            <person name="Johri S."/>
            <person name="Kim M."/>
            <person name="Overton L."/>
            <person name="Reardon M."/>
            <person name="Tsitrin T."/>
            <person name="Vuong H."/>
            <person name="Weaver B."/>
            <person name="Ciecko A."/>
            <person name="Tallon L."/>
            <person name="Jackson J."/>
            <person name="Pai G."/>
            <person name="Aken S.V."/>
            <person name="Utterback T."/>
            <person name="Reidmuller S."/>
            <person name="Feldblyum T."/>
            <person name="Hsiao J."/>
            <person name="Zismann V."/>
            <person name="Iobst S."/>
            <person name="de Vazeille A.R."/>
            <person name="Buell C.R."/>
            <person name="Ying K."/>
            <person name="Li Y."/>
            <person name="Lu T."/>
            <person name="Huang Y."/>
            <person name="Zhao Q."/>
            <person name="Feng Q."/>
            <person name="Zhang L."/>
            <person name="Zhu J."/>
            <person name="Weng Q."/>
            <person name="Mu J."/>
            <person name="Lu Y."/>
            <person name="Fan D."/>
            <person name="Liu Y."/>
            <person name="Guan J."/>
            <person name="Zhang Y."/>
            <person name="Yu S."/>
            <person name="Liu X."/>
            <person name="Zhang Y."/>
            <person name="Hong G."/>
            <person name="Han B."/>
            <person name="Choisne N."/>
            <person name="Demange N."/>
            <person name="Orjeda G."/>
            <person name="Samain S."/>
            <person name="Cattolico L."/>
            <person name="Pelletier E."/>
            <person name="Couloux A."/>
            <person name="Segurens B."/>
            <person name="Wincker P."/>
            <person name="D'Hont A."/>
            <person name="Scarpelli C."/>
            <person name="Weissenbach J."/>
            <person name="Salanoubat M."/>
            <person name="Quetier F."/>
            <person name="Yu Y."/>
            <person name="Kim H.R."/>
            <person name="Rambo T."/>
            <person name="Currie J."/>
            <person name="Collura K."/>
            <person name="Luo M."/>
            <person name="Yang T."/>
            <person name="Ammiraju J.S.S."/>
            <person name="Engler F."/>
            <person name="Soderlund C."/>
            <person name="Wing R.A."/>
            <person name="Palmer L.E."/>
            <person name="de la Bastide M."/>
            <person name="Spiegel L."/>
            <person name="Nascimento L."/>
            <person name="Zutavern T."/>
            <person name="O'Shaughnessy A."/>
            <person name="Dike S."/>
            <person name="Dedhia N."/>
            <person name="Preston R."/>
            <person name="Balija V."/>
            <person name="McCombie W.R."/>
            <person name="Chow T."/>
            <person name="Chen H."/>
            <person name="Chung M."/>
            <person name="Chen C."/>
            <person name="Shaw J."/>
            <person name="Wu H."/>
            <person name="Hsiao K."/>
            <person name="Chao Y."/>
            <person name="Chu M."/>
            <person name="Cheng C."/>
            <person name="Hour A."/>
            <person name="Lee P."/>
            <person name="Lin S."/>
            <person name="Lin Y."/>
            <person name="Liou J."/>
            <person name="Liu S."/>
            <person name="Hsing Y."/>
            <person name="Raghuvanshi S."/>
            <person name="Mohanty A."/>
            <person name="Bharti A.K."/>
            <person name="Gaur A."/>
            <person name="Gupta V."/>
            <person name="Kumar D."/>
            <person name="Ravi V."/>
            <person name="Vij S."/>
            <person name="Kapur A."/>
            <person name="Khurana P."/>
            <person name="Khurana P."/>
            <person name="Khurana J.P."/>
            <person name="Tyagi A.K."/>
            <person name="Gaikwad K."/>
            <person name="Singh A."/>
            <person name="Dalal V."/>
            <person name="Srivastava S."/>
            <person name="Dixit A."/>
            <person name="Pal A.K."/>
            <person name="Ghazi I.A."/>
            <person name="Yadav M."/>
            <person name="Pandit A."/>
            <person name="Bhargava A."/>
            <person name="Sureshbabu K."/>
            <person name="Batra K."/>
            <person name="Sharma T.R."/>
            <person name="Mohapatra T."/>
            <person name="Singh N.K."/>
            <person name="Messing J."/>
            <person name="Nelson A.B."/>
            <person name="Fuks G."/>
            <person name="Kavchok S."/>
            <person name="Keizer G."/>
            <person name="Linton E."/>
            <person name="Llaca V."/>
            <person name="Song R."/>
            <person name="Tanyolac B."/>
            <person name="Young S."/>
            <person name="Ho-Il K."/>
            <person name="Hahn J.H."/>
            <person name="Sangsakoo G."/>
            <person name="Vanavichit A."/>
            <person name="de Mattos Luiz.A.T."/>
            <person name="Zimmer P.D."/>
            <person name="Malone G."/>
            <person name="Dellagostin O."/>
            <person name="de Oliveira A.C."/>
            <person name="Bevan M."/>
            <person name="Bancroft I."/>
            <person name="Minx P."/>
            <person name="Cordum H."/>
            <person name="Wilson R."/>
            <person name="Cheng Z."/>
            <person name="Jin W."/>
            <person name="Jiang J."/>
            <person name="Leong S.A."/>
            <person name="Iwama H."/>
            <person name="Gojobori T."/>
            <person name="Itoh T."/>
            <person name="Niimura Y."/>
            <person name="Fujii Y."/>
            <person name="Habara T."/>
            <person name="Sakai H."/>
            <person name="Sato Y."/>
            <person name="Wilson G."/>
            <person name="Kumar K."/>
            <person name="McCouch S."/>
            <person name="Juretic N."/>
            <person name="Hoen D."/>
            <person name="Wright S."/>
            <person name="Bruskiewich R."/>
            <person name="Bureau T."/>
            <person name="Miyao A."/>
            <person name="Hirochika H."/>
            <person name="Nishikawa T."/>
            <person name="Kadowaki K."/>
            <person name="Sugiura M."/>
            <person name="Burr B."/>
            <person name="Sasaki T."/>
        </authorList>
    </citation>
    <scope>NUCLEOTIDE SEQUENCE [LARGE SCALE GENOMIC DNA]</scope>
    <source>
        <strain evidence="6">cv. Nipponbare</strain>
    </source>
</reference>
<dbReference type="GO" id="GO:0008234">
    <property type="term" value="F:cysteine-type peptidase activity"/>
    <property type="evidence" value="ECO:0007669"/>
    <property type="project" value="InterPro"/>
</dbReference>
<proteinExistence type="inferred from homology"/>
<name>Q60EQ9_ORYSJ</name>
<dbReference type="InterPro" id="IPR000169">
    <property type="entry name" value="Pept_cys_AS"/>
</dbReference>
<dbReference type="Proteomes" id="UP000000763">
    <property type="component" value="Chromosome 5"/>
</dbReference>
<dbReference type="InterPro" id="IPR013128">
    <property type="entry name" value="Peptidase_C1A"/>
</dbReference>
<dbReference type="PANTHER" id="PTHR12411">
    <property type="entry name" value="CYSTEINE PROTEASE FAMILY C1-RELATED"/>
    <property type="match status" value="1"/>
</dbReference>
<evidence type="ECO:0000313" key="5">
    <source>
        <dbReference type="EMBL" id="AAU90173.1"/>
    </source>
</evidence>
<sequence>MRRRQRRRCGLGISWGGATGPRGGPAAAASDAGEGQWAGHRRRERWVFAHDVGADPARGLVEEIGAAAPPVSDELELRGAGSCTTADEKQRRFEVYRSNVELVKKFNSMCNGYKLADKKAMPGESSDDILPKSIDRRKKGAVVEVKYQEDCGSCWAFSAVAAIEGINKNGELVSLSEQELVDCDDEAVGCGGGHHGGELAVPHRERRVPGGEAEPERGQHRGLPERDTSSEPDLARAVAAQPVFVIVDAGNFMFQLYGSGVYTGPCTATQAVGSGGRMARRRGPRTAAAAGTRAVARGRRRTCGGGSGADKQTAGGRAGGDSDACQLFDKMPTKDLVEWS</sequence>
<dbReference type="Gene3D" id="3.90.70.10">
    <property type="entry name" value="Cysteine proteinases"/>
    <property type="match status" value="1"/>
</dbReference>
<feature type="domain" description="Peptidase C1A papain C-terminal" evidence="4">
    <location>
        <begin position="130"/>
        <end position="292"/>
    </location>
</feature>
<feature type="compositionally biased region" description="Low complexity" evidence="3">
    <location>
        <begin position="24"/>
        <end position="38"/>
    </location>
</feature>
<dbReference type="AlphaFoldDB" id="Q60EQ9"/>
<feature type="compositionally biased region" description="Basic and acidic residues" evidence="3">
    <location>
        <begin position="195"/>
        <end position="229"/>
    </location>
</feature>
<dbReference type="Pfam" id="PF00112">
    <property type="entry name" value="Peptidase_C1"/>
    <property type="match status" value="1"/>
</dbReference>
<evidence type="ECO:0000259" key="4">
    <source>
        <dbReference type="SMART" id="SM00645"/>
    </source>
</evidence>
<feature type="region of interest" description="Disordered" evidence="3">
    <location>
        <begin position="1"/>
        <end position="38"/>
    </location>
</feature>
<evidence type="ECO:0000313" key="6">
    <source>
        <dbReference type="Proteomes" id="UP000000763"/>
    </source>
</evidence>
<dbReference type="EMBL" id="AC108500">
    <property type="protein sequence ID" value="AAU90173.1"/>
    <property type="molecule type" value="Genomic_DNA"/>
</dbReference>
<feature type="region of interest" description="Disordered" evidence="3">
    <location>
        <begin position="194"/>
        <end position="232"/>
    </location>
</feature>
<dbReference type="SMART" id="SM00645">
    <property type="entry name" value="Pept_C1"/>
    <property type="match status" value="1"/>
</dbReference>
<keyword evidence="2" id="KW-0732">Signal</keyword>
<feature type="region of interest" description="Disordered" evidence="3">
    <location>
        <begin position="299"/>
        <end position="325"/>
    </location>
</feature>
<feature type="compositionally biased region" description="Gly residues" evidence="3">
    <location>
        <begin position="13"/>
        <end position="23"/>
    </location>
</feature>
<dbReference type="GO" id="GO:0006508">
    <property type="term" value="P:proteolysis"/>
    <property type="evidence" value="ECO:0007669"/>
    <property type="project" value="InterPro"/>
</dbReference>
<dbReference type="SUPFAM" id="SSF54001">
    <property type="entry name" value="Cysteine proteinases"/>
    <property type="match status" value="1"/>
</dbReference>
<evidence type="ECO:0000256" key="1">
    <source>
        <dbReference type="ARBA" id="ARBA00008455"/>
    </source>
</evidence>
<organism evidence="5 6">
    <name type="scientific">Oryza sativa subsp. japonica</name>
    <name type="common">Rice</name>
    <dbReference type="NCBI Taxonomy" id="39947"/>
    <lineage>
        <taxon>Eukaryota</taxon>
        <taxon>Viridiplantae</taxon>
        <taxon>Streptophyta</taxon>
        <taxon>Embryophyta</taxon>
        <taxon>Tracheophyta</taxon>
        <taxon>Spermatophyta</taxon>
        <taxon>Magnoliopsida</taxon>
        <taxon>Liliopsida</taxon>
        <taxon>Poales</taxon>
        <taxon>Poaceae</taxon>
        <taxon>BOP clade</taxon>
        <taxon>Oryzoideae</taxon>
        <taxon>Oryzeae</taxon>
        <taxon>Oryzinae</taxon>
        <taxon>Oryza</taxon>
        <taxon>Oryza sativa</taxon>
    </lineage>
</organism>
<dbReference type="InterPro" id="IPR038765">
    <property type="entry name" value="Papain-like_cys_pep_sf"/>
</dbReference>
<evidence type="ECO:0000256" key="3">
    <source>
        <dbReference type="SAM" id="MobiDB-lite"/>
    </source>
</evidence>
<protein>
    <recommendedName>
        <fullName evidence="4">Peptidase C1A papain C-terminal domain-containing protein</fullName>
    </recommendedName>
</protein>